<evidence type="ECO:0000313" key="1">
    <source>
        <dbReference type="EMBL" id="MQN01713.1"/>
    </source>
</evidence>
<keyword evidence="2" id="KW-1185">Reference proteome</keyword>
<dbReference type="GO" id="GO:0032259">
    <property type="term" value="P:methylation"/>
    <property type="evidence" value="ECO:0007669"/>
    <property type="project" value="UniProtKB-KW"/>
</dbReference>
<keyword evidence="1" id="KW-0489">Methyltransferase</keyword>
<protein>
    <submittedName>
        <fullName evidence="1">Class I SAM-dependent methyltransferase</fullName>
    </submittedName>
</protein>
<evidence type="ECO:0000313" key="2">
    <source>
        <dbReference type="Proteomes" id="UP000460257"/>
    </source>
</evidence>
<dbReference type="Gene3D" id="3.40.50.150">
    <property type="entry name" value="Vaccinia Virus protein VP39"/>
    <property type="match status" value="1"/>
</dbReference>
<dbReference type="AlphaFoldDB" id="A0A6N7J0W3"/>
<organism evidence="1 2">
    <name type="scientific">Candidatus Weimeria bifida</name>
    <dbReference type="NCBI Taxonomy" id="2599074"/>
    <lineage>
        <taxon>Bacteria</taxon>
        <taxon>Bacillati</taxon>
        <taxon>Bacillota</taxon>
        <taxon>Clostridia</taxon>
        <taxon>Lachnospirales</taxon>
        <taxon>Lachnospiraceae</taxon>
        <taxon>Candidatus Weimeria</taxon>
    </lineage>
</organism>
<accession>A0A6N7J0W3</accession>
<proteinExistence type="predicted"/>
<reference evidence="1" key="1">
    <citation type="journal article" date="2020" name="Appl. Environ. Microbiol.">
        <title>Medium-Chain Fatty Acid Synthesis by 'Candidatus Weimeria bifida' gen. nov., sp. nov., and 'Candidatus Pseudoramibacter fermentans' sp. nov.</title>
        <authorList>
            <person name="Scarborough M.J."/>
            <person name="Myers K.S."/>
            <person name="Donohue T.J."/>
            <person name="Noguera D.R."/>
        </authorList>
    </citation>
    <scope>NUCLEOTIDE SEQUENCE</scope>
    <source>
        <strain evidence="1">LCO1.1</strain>
    </source>
</reference>
<gene>
    <name evidence="1" type="ORF">FRC54_07310</name>
</gene>
<dbReference type="Pfam" id="PF13489">
    <property type="entry name" value="Methyltransf_23"/>
    <property type="match status" value="1"/>
</dbReference>
<dbReference type="Proteomes" id="UP000460257">
    <property type="component" value="Unassembled WGS sequence"/>
</dbReference>
<comment type="caution">
    <text evidence="1">The sequence shown here is derived from an EMBL/GenBank/DDBJ whole genome shotgun (WGS) entry which is preliminary data.</text>
</comment>
<dbReference type="SUPFAM" id="SSF53335">
    <property type="entry name" value="S-adenosyl-L-methionine-dependent methyltransferases"/>
    <property type="match status" value="1"/>
</dbReference>
<sequence>MIKKDDTDKYDYIICIGVLEYCHVPEKLLKILADYLKKDGIFLLGTDNRCVLRYFCGDRDKFTGCNFDSIEDYYRVDENEFPQMDGRCYSNEEIKRMTDGAGLVCRHCYSVYPSIEALN</sequence>
<dbReference type="GO" id="GO:0008168">
    <property type="term" value="F:methyltransferase activity"/>
    <property type="evidence" value="ECO:0007669"/>
    <property type="project" value="UniProtKB-KW"/>
</dbReference>
<dbReference type="EMBL" id="VOGC01000006">
    <property type="protein sequence ID" value="MQN01713.1"/>
    <property type="molecule type" value="Genomic_DNA"/>
</dbReference>
<keyword evidence="1" id="KW-0808">Transferase</keyword>
<name>A0A6N7J0W3_9FIRM</name>
<dbReference type="InterPro" id="IPR029063">
    <property type="entry name" value="SAM-dependent_MTases_sf"/>
</dbReference>